<organism evidence="2 3">
    <name type="scientific">Desertihabitans brevis</name>
    <dbReference type="NCBI Taxonomy" id="2268447"/>
    <lineage>
        <taxon>Bacteria</taxon>
        <taxon>Bacillati</taxon>
        <taxon>Actinomycetota</taxon>
        <taxon>Actinomycetes</taxon>
        <taxon>Propionibacteriales</taxon>
        <taxon>Propionibacteriaceae</taxon>
        <taxon>Desertihabitans</taxon>
    </lineage>
</organism>
<name>A0A367YRK1_9ACTN</name>
<dbReference type="Proteomes" id="UP000252770">
    <property type="component" value="Unassembled WGS sequence"/>
</dbReference>
<feature type="region of interest" description="Disordered" evidence="1">
    <location>
        <begin position="1"/>
        <end position="213"/>
    </location>
</feature>
<evidence type="ECO:0000313" key="2">
    <source>
        <dbReference type="EMBL" id="RCK68367.1"/>
    </source>
</evidence>
<keyword evidence="3" id="KW-1185">Reference proteome</keyword>
<protein>
    <submittedName>
        <fullName evidence="2">DUF2190 family protein</fullName>
    </submittedName>
</protein>
<evidence type="ECO:0000256" key="1">
    <source>
        <dbReference type="SAM" id="MobiDB-lite"/>
    </source>
</evidence>
<evidence type="ECO:0000313" key="3">
    <source>
        <dbReference type="Proteomes" id="UP000252770"/>
    </source>
</evidence>
<comment type="caution">
    <text evidence="2">The sequence shown here is derived from an EMBL/GenBank/DDBJ whole genome shotgun (WGS) entry which is preliminary data.</text>
</comment>
<dbReference type="EMBL" id="QOUI01000012">
    <property type="protein sequence ID" value="RCK68367.1"/>
    <property type="molecule type" value="Genomic_DNA"/>
</dbReference>
<reference evidence="2 3" key="1">
    <citation type="submission" date="2018-07" db="EMBL/GenBank/DDBJ databases">
        <title>Desertimonas flava gen. nov. sp. nov.</title>
        <authorList>
            <person name="Liu S."/>
        </authorList>
    </citation>
    <scope>NUCLEOTIDE SEQUENCE [LARGE SCALE GENOMIC DNA]</scope>
    <source>
        <strain evidence="2 3">16Sb5-5</strain>
    </source>
</reference>
<sequence length="339" mass="36352">MAPRLRPGRPPRLVHPLRRARRPLPHLAAGLHPHRRRRDPHRQPRRGPRHHHLPADHRPEQHARQRSGRPDHPCQLGRGQPTGAHDGDHRGGLRHADRACQPGGPARGRARPAERPAGRRAAGRDPAGRGQPARHPQSAGARRGAAGPQAHRGRRPRRGGVRHAPDRDDQGRDRPAGRDHPRPQGHRLRRRRVRPHQQQPAPGEPVGPSDQGGLIMAKNIIFDQADQLSLPVRAGTKSGDPVRVGGLNGVALTDRASASATPDPVRGPAVNLNPDGHASVKLNGAAEFTVDFAVANVGDPVYITADGALSGAATDNSLFGHALTTKTAPSGPLTVRIAN</sequence>
<feature type="compositionally biased region" description="Basic residues" evidence="1">
    <location>
        <begin position="32"/>
        <end position="52"/>
    </location>
</feature>
<gene>
    <name evidence="2" type="ORF">DT076_16630</name>
</gene>
<accession>A0A367YRK1</accession>
<feature type="compositionally biased region" description="Basic and acidic residues" evidence="1">
    <location>
        <begin position="111"/>
        <end position="127"/>
    </location>
</feature>
<feature type="compositionally biased region" description="Basic and acidic residues" evidence="1">
    <location>
        <begin position="53"/>
        <end position="72"/>
    </location>
</feature>
<feature type="compositionally biased region" description="Low complexity" evidence="1">
    <location>
        <begin position="128"/>
        <end position="150"/>
    </location>
</feature>
<dbReference type="AlphaFoldDB" id="A0A367YRK1"/>
<proteinExistence type="predicted"/>
<dbReference type="InterPro" id="IPR011231">
    <property type="entry name" value="Phage_VT1-Sakai_H0018"/>
</dbReference>
<feature type="compositionally biased region" description="Basic residues" evidence="1">
    <location>
        <begin position="15"/>
        <end position="24"/>
    </location>
</feature>
<feature type="compositionally biased region" description="Basic residues" evidence="1">
    <location>
        <begin position="151"/>
        <end position="161"/>
    </location>
</feature>
<feature type="compositionally biased region" description="Basic and acidic residues" evidence="1">
    <location>
        <begin position="85"/>
        <end position="98"/>
    </location>
</feature>
<feature type="compositionally biased region" description="Basic residues" evidence="1">
    <location>
        <begin position="183"/>
        <end position="195"/>
    </location>
</feature>
<dbReference type="Pfam" id="PF09956">
    <property type="entry name" value="Phage_cement_2"/>
    <property type="match status" value="1"/>
</dbReference>
<feature type="compositionally biased region" description="Basic and acidic residues" evidence="1">
    <location>
        <begin position="163"/>
        <end position="182"/>
    </location>
</feature>